<dbReference type="EMBL" id="BTGU01000019">
    <property type="protein sequence ID" value="GMN45075.1"/>
    <property type="molecule type" value="Genomic_DNA"/>
</dbReference>
<comment type="caution">
    <text evidence="2">The sequence shown here is derived from an EMBL/GenBank/DDBJ whole genome shotgun (WGS) entry which is preliminary data.</text>
</comment>
<dbReference type="AlphaFoldDB" id="A0AA88A512"/>
<accession>A0AA88A512</accession>
<keyword evidence="3" id="KW-1185">Reference proteome</keyword>
<organism evidence="2 3">
    <name type="scientific">Ficus carica</name>
    <name type="common">Common fig</name>
    <dbReference type="NCBI Taxonomy" id="3494"/>
    <lineage>
        <taxon>Eukaryota</taxon>
        <taxon>Viridiplantae</taxon>
        <taxon>Streptophyta</taxon>
        <taxon>Embryophyta</taxon>
        <taxon>Tracheophyta</taxon>
        <taxon>Spermatophyta</taxon>
        <taxon>Magnoliopsida</taxon>
        <taxon>eudicotyledons</taxon>
        <taxon>Gunneridae</taxon>
        <taxon>Pentapetalae</taxon>
        <taxon>rosids</taxon>
        <taxon>fabids</taxon>
        <taxon>Rosales</taxon>
        <taxon>Moraceae</taxon>
        <taxon>Ficeae</taxon>
        <taxon>Ficus</taxon>
    </lineage>
</organism>
<reference evidence="2" key="1">
    <citation type="submission" date="2023-07" db="EMBL/GenBank/DDBJ databases">
        <title>draft genome sequence of fig (Ficus carica).</title>
        <authorList>
            <person name="Takahashi T."/>
            <person name="Nishimura K."/>
        </authorList>
    </citation>
    <scope>NUCLEOTIDE SEQUENCE</scope>
</reference>
<sequence length="89" mass="9792">MICHPSPDLTILARYILHPTGSSITGAYSFHDRRSLPIRPTTKSSHREKAENPGGGQNQPPPLPSRNQHPPLSSQNPVIVETSLRSCRC</sequence>
<feature type="region of interest" description="Disordered" evidence="1">
    <location>
        <begin position="23"/>
        <end position="89"/>
    </location>
</feature>
<evidence type="ECO:0000313" key="3">
    <source>
        <dbReference type="Proteomes" id="UP001187192"/>
    </source>
</evidence>
<name>A0AA88A512_FICCA</name>
<feature type="compositionally biased region" description="Polar residues" evidence="1">
    <location>
        <begin position="65"/>
        <end position="77"/>
    </location>
</feature>
<evidence type="ECO:0000313" key="2">
    <source>
        <dbReference type="EMBL" id="GMN45075.1"/>
    </source>
</evidence>
<proteinExistence type="predicted"/>
<dbReference type="Proteomes" id="UP001187192">
    <property type="component" value="Unassembled WGS sequence"/>
</dbReference>
<evidence type="ECO:0000256" key="1">
    <source>
        <dbReference type="SAM" id="MobiDB-lite"/>
    </source>
</evidence>
<protein>
    <submittedName>
        <fullName evidence="2">Uncharacterized protein</fullName>
    </submittedName>
</protein>
<gene>
    <name evidence="2" type="ORF">TIFTF001_014268</name>
</gene>